<proteinExistence type="predicted"/>
<gene>
    <name evidence="1" type="ORF">GGI25_001634</name>
</gene>
<organism evidence="1 2">
    <name type="scientific">Coemansia spiralis</name>
    <dbReference type="NCBI Taxonomy" id="417178"/>
    <lineage>
        <taxon>Eukaryota</taxon>
        <taxon>Fungi</taxon>
        <taxon>Fungi incertae sedis</taxon>
        <taxon>Zoopagomycota</taxon>
        <taxon>Kickxellomycotina</taxon>
        <taxon>Kickxellomycetes</taxon>
        <taxon>Kickxellales</taxon>
        <taxon>Kickxellaceae</taxon>
        <taxon>Coemansia</taxon>
    </lineage>
</organism>
<dbReference type="OrthoDB" id="5595097at2759"/>
<comment type="caution">
    <text evidence="1">The sequence shown here is derived from an EMBL/GenBank/DDBJ whole genome shotgun (WGS) entry which is preliminary data.</text>
</comment>
<dbReference type="AlphaFoldDB" id="A0A9W8KZA4"/>
<dbReference type="EMBL" id="JANBTW010000013">
    <property type="protein sequence ID" value="KAJ2679278.1"/>
    <property type="molecule type" value="Genomic_DNA"/>
</dbReference>
<name>A0A9W8KZA4_9FUNG</name>
<protein>
    <submittedName>
        <fullName evidence="1">Uncharacterized protein</fullName>
    </submittedName>
</protein>
<accession>A0A9W8KZA4</accession>
<evidence type="ECO:0000313" key="2">
    <source>
        <dbReference type="Proteomes" id="UP001151518"/>
    </source>
</evidence>
<dbReference type="Proteomes" id="UP001151518">
    <property type="component" value="Unassembled WGS sequence"/>
</dbReference>
<evidence type="ECO:0000313" key="1">
    <source>
        <dbReference type="EMBL" id="KAJ2679278.1"/>
    </source>
</evidence>
<sequence length="147" mass="16506">MQPLIQPLEYKKHDKENHLSSFQKKKETHLSQAGSQILYSLCFYPAIIHRSRRKHRSMHQMQPQSQKAHGSSRHYFTVGYKPAAAAPSGNLMFVHPTRSASPHVIHPTHRNAGIGGYSTDYKHSGIGGNSSEWREMGIGKACLSTTK</sequence>
<reference evidence="1" key="1">
    <citation type="submission" date="2022-07" db="EMBL/GenBank/DDBJ databases">
        <title>Phylogenomic reconstructions and comparative analyses of Kickxellomycotina fungi.</title>
        <authorList>
            <person name="Reynolds N.K."/>
            <person name="Stajich J.E."/>
            <person name="Barry K."/>
            <person name="Grigoriev I.V."/>
            <person name="Crous P."/>
            <person name="Smith M.E."/>
        </authorList>
    </citation>
    <scope>NUCLEOTIDE SEQUENCE</scope>
    <source>
        <strain evidence="1">NRRL 3115</strain>
    </source>
</reference>